<name>A0A3G5ABA4_9VIRU</name>
<proteinExistence type="predicted"/>
<accession>A0A3G5ABA4</accession>
<dbReference type="Gene3D" id="1.25.40.10">
    <property type="entry name" value="Tetratricopeptide repeat domain"/>
    <property type="match status" value="1"/>
</dbReference>
<organism evidence="1">
    <name type="scientific">Hyperionvirus sp</name>
    <dbReference type="NCBI Taxonomy" id="2487770"/>
    <lineage>
        <taxon>Viruses</taxon>
        <taxon>Varidnaviria</taxon>
        <taxon>Bamfordvirae</taxon>
        <taxon>Nucleocytoviricota</taxon>
        <taxon>Megaviricetes</taxon>
        <taxon>Imitervirales</taxon>
        <taxon>Mimiviridae</taxon>
        <taxon>Klosneuvirinae</taxon>
    </lineage>
</organism>
<gene>
    <name evidence="1" type="ORF">Hyperionvirus1_168</name>
</gene>
<dbReference type="EMBL" id="MK072383">
    <property type="protein sequence ID" value="AYV82589.1"/>
    <property type="molecule type" value="Genomic_DNA"/>
</dbReference>
<reference evidence="1" key="1">
    <citation type="submission" date="2018-10" db="EMBL/GenBank/DDBJ databases">
        <title>Hidden diversity of soil giant viruses.</title>
        <authorList>
            <person name="Schulz F."/>
            <person name="Alteio L."/>
            <person name="Goudeau D."/>
            <person name="Ryan E.M."/>
            <person name="Malmstrom R.R."/>
            <person name="Blanchard J."/>
            <person name="Woyke T."/>
        </authorList>
    </citation>
    <scope>NUCLEOTIDE SEQUENCE</scope>
    <source>
        <strain evidence="1">HYV1</strain>
    </source>
</reference>
<dbReference type="SUPFAM" id="SSF81901">
    <property type="entry name" value="HCP-like"/>
    <property type="match status" value="1"/>
</dbReference>
<dbReference type="InterPro" id="IPR011990">
    <property type="entry name" value="TPR-like_helical_dom_sf"/>
</dbReference>
<protein>
    <submittedName>
        <fullName evidence="1">Uncharacterized protein</fullName>
    </submittedName>
</protein>
<sequence>MGNSAEKVPSPLPDFNLAVEFAKIKEDGINRTRAKSIEFCRLHILKNKNPDACYLLARYYIDLLSYYDGRWDMNIAVPHLIMAVDGGNKDALVYLALFYYLGSYEAHYQRETFSTWKKAEFVRESRDGYMELPQDYKKSFAYFTQAAVHFNNAQIYYYLGLHFEFARGIGKDLLSGLKNYKLSYNLKNGEAVKRICEVWVKIGVESISDDDLKIFLVGKNTIYLGYFHVAKIYETRKNYELTILYCDEQLKNAGLELEDIDHIRKFRRSVENKLGVPTPEVKSKIGILEKEIVDLKNTLDDILQQRTIVKPSIRVDIVDAVPVGVVIPPPPYIVE</sequence>
<evidence type="ECO:0000313" key="1">
    <source>
        <dbReference type="EMBL" id="AYV82589.1"/>
    </source>
</evidence>